<dbReference type="Proteomes" id="UP000807469">
    <property type="component" value="Unassembled WGS sequence"/>
</dbReference>
<keyword evidence="2" id="KW-1185">Reference proteome</keyword>
<accession>A0A9P5YLA5</accession>
<evidence type="ECO:0000313" key="1">
    <source>
        <dbReference type="EMBL" id="KAF9470669.1"/>
    </source>
</evidence>
<feature type="non-terminal residue" evidence="1">
    <location>
        <position position="55"/>
    </location>
</feature>
<protein>
    <submittedName>
        <fullName evidence="1">Uncharacterized protein</fullName>
    </submittedName>
</protein>
<evidence type="ECO:0000313" key="2">
    <source>
        <dbReference type="Proteomes" id="UP000807469"/>
    </source>
</evidence>
<organism evidence="1 2">
    <name type="scientific">Pholiota conissans</name>
    <dbReference type="NCBI Taxonomy" id="109636"/>
    <lineage>
        <taxon>Eukaryota</taxon>
        <taxon>Fungi</taxon>
        <taxon>Dikarya</taxon>
        <taxon>Basidiomycota</taxon>
        <taxon>Agaricomycotina</taxon>
        <taxon>Agaricomycetes</taxon>
        <taxon>Agaricomycetidae</taxon>
        <taxon>Agaricales</taxon>
        <taxon>Agaricineae</taxon>
        <taxon>Strophariaceae</taxon>
        <taxon>Pholiota</taxon>
    </lineage>
</organism>
<comment type="caution">
    <text evidence="1">The sequence shown here is derived from an EMBL/GenBank/DDBJ whole genome shotgun (WGS) entry which is preliminary data.</text>
</comment>
<reference evidence="1" key="1">
    <citation type="submission" date="2020-11" db="EMBL/GenBank/DDBJ databases">
        <authorList>
            <consortium name="DOE Joint Genome Institute"/>
            <person name="Ahrendt S."/>
            <person name="Riley R."/>
            <person name="Andreopoulos W."/>
            <person name="Labutti K."/>
            <person name="Pangilinan J."/>
            <person name="Ruiz-Duenas F.J."/>
            <person name="Barrasa J.M."/>
            <person name="Sanchez-Garcia M."/>
            <person name="Camarero S."/>
            <person name="Miyauchi S."/>
            <person name="Serrano A."/>
            <person name="Linde D."/>
            <person name="Babiker R."/>
            <person name="Drula E."/>
            <person name="Ayuso-Fernandez I."/>
            <person name="Pacheco R."/>
            <person name="Padilla G."/>
            <person name="Ferreira P."/>
            <person name="Barriuso J."/>
            <person name="Kellner H."/>
            <person name="Castanera R."/>
            <person name="Alfaro M."/>
            <person name="Ramirez L."/>
            <person name="Pisabarro A.G."/>
            <person name="Kuo A."/>
            <person name="Tritt A."/>
            <person name="Lipzen A."/>
            <person name="He G."/>
            <person name="Yan M."/>
            <person name="Ng V."/>
            <person name="Cullen D."/>
            <person name="Martin F."/>
            <person name="Rosso M.-N."/>
            <person name="Henrissat B."/>
            <person name="Hibbett D."/>
            <person name="Martinez A.T."/>
            <person name="Grigoriev I.V."/>
        </authorList>
    </citation>
    <scope>NUCLEOTIDE SEQUENCE</scope>
    <source>
        <strain evidence="1">CIRM-BRFM 674</strain>
    </source>
</reference>
<sequence>MFQILSVTCDNASNNDTMVDELADSLPDWSTINCTHCFAHIVNLVAKSLLKQFNV</sequence>
<dbReference type="OrthoDB" id="2748837at2759"/>
<dbReference type="EMBL" id="MU155885">
    <property type="protein sequence ID" value="KAF9470669.1"/>
    <property type="molecule type" value="Genomic_DNA"/>
</dbReference>
<name>A0A9P5YLA5_9AGAR</name>
<gene>
    <name evidence="1" type="ORF">BDN70DRAFT_769815</name>
</gene>
<proteinExistence type="predicted"/>
<dbReference type="AlphaFoldDB" id="A0A9P5YLA5"/>